<dbReference type="GO" id="GO:0004180">
    <property type="term" value="F:carboxypeptidase activity"/>
    <property type="evidence" value="ECO:0007669"/>
    <property type="project" value="UniProtKB-KW"/>
</dbReference>
<dbReference type="PANTHER" id="PTHR32282">
    <property type="entry name" value="BINDING PROTEIN TRANSPEPTIDASE, PUTATIVE-RELATED"/>
    <property type="match status" value="1"/>
</dbReference>
<accession>A0A3B0SBK0</accession>
<keyword evidence="1" id="KW-0121">Carboxypeptidase</keyword>
<dbReference type="Pfam" id="PF03793">
    <property type="entry name" value="PASTA"/>
    <property type="match status" value="1"/>
</dbReference>
<dbReference type="GO" id="GO:0006508">
    <property type="term" value="P:proteolysis"/>
    <property type="evidence" value="ECO:0007669"/>
    <property type="project" value="UniProtKB-KW"/>
</dbReference>
<dbReference type="SUPFAM" id="SSF53955">
    <property type="entry name" value="Lysozyme-like"/>
    <property type="match status" value="1"/>
</dbReference>
<evidence type="ECO:0000256" key="7">
    <source>
        <dbReference type="ARBA" id="ARBA00044770"/>
    </source>
</evidence>
<feature type="domain" description="PASTA" evidence="9">
    <location>
        <begin position="489"/>
        <end position="553"/>
    </location>
</feature>
<dbReference type="GO" id="GO:0030288">
    <property type="term" value="C:outer membrane-bounded periplasmic space"/>
    <property type="evidence" value="ECO:0007669"/>
    <property type="project" value="TreeGrafter"/>
</dbReference>
<dbReference type="SUPFAM" id="SSF56601">
    <property type="entry name" value="beta-lactamase/transpeptidase-like"/>
    <property type="match status" value="1"/>
</dbReference>
<dbReference type="PANTHER" id="PTHR32282:SF33">
    <property type="entry name" value="PEPTIDOGLYCAN GLYCOSYLTRANSFERASE"/>
    <property type="match status" value="1"/>
</dbReference>
<dbReference type="Pfam" id="PF00905">
    <property type="entry name" value="Transpeptidase"/>
    <property type="match status" value="1"/>
</dbReference>
<dbReference type="InterPro" id="IPR001264">
    <property type="entry name" value="Glyco_trans_51"/>
</dbReference>
<evidence type="ECO:0000256" key="1">
    <source>
        <dbReference type="ARBA" id="ARBA00022645"/>
    </source>
</evidence>
<keyword evidence="3 10" id="KW-0328">Glycosyltransferase</keyword>
<keyword evidence="5" id="KW-0378">Hydrolase</keyword>
<dbReference type="InterPro" id="IPR023346">
    <property type="entry name" value="Lysozyme-like_dom_sf"/>
</dbReference>
<evidence type="ECO:0000256" key="5">
    <source>
        <dbReference type="ARBA" id="ARBA00022801"/>
    </source>
</evidence>
<proteinExistence type="predicted"/>
<feature type="non-terminal residue" evidence="10">
    <location>
        <position position="1"/>
    </location>
</feature>
<keyword evidence="6" id="KW-0511">Multifunctional enzyme</keyword>
<dbReference type="PROSITE" id="PS51178">
    <property type="entry name" value="PASTA"/>
    <property type="match status" value="1"/>
</dbReference>
<dbReference type="InterPro" id="IPR012338">
    <property type="entry name" value="Beta-lactam/transpept-like"/>
</dbReference>
<dbReference type="Gene3D" id="3.30.10.20">
    <property type="match status" value="1"/>
</dbReference>
<evidence type="ECO:0000256" key="4">
    <source>
        <dbReference type="ARBA" id="ARBA00022679"/>
    </source>
</evidence>
<dbReference type="InterPro" id="IPR005543">
    <property type="entry name" value="PASTA_dom"/>
</dbReference>
<protein>
    <recommendedName>
        <fullName evidence="7">peptidoglycan glycosyltransferase</fullName>
        <ecNumber evidence="7">2.4.99.28</ecNumber>
    </recommendedName>
</protein>
<dbReference type="GO" id="GO:0008658">
    <property type="term" value="F:penicillin binding"/>
    <property type="evidence" value="ECO:0007669"/>
    <property type="project" value="InterPro"/>
</dbReference>
<keyword evidence="2" id="KW-0645">Protease</keyword>
<dbReference type="Gene3D" id="3.40.710.10">
    <property type="entry name" value="DD-peptidase/beta-lactamase superfamily"/>
    <property type="match status" value="1"/>
</dbReference>
<evidence type="ECO:0000256" key="2">
    <source>
        <dbReference type="ARBA" id="ARBA00022670"/>
    </source>
</evidence>
<dbReference type="GO" id="GO:0009252">
    <property type="term" value="P:peptidoglycan biosynthetic process"/>
    <property type="evidence" value="ECO:0007669"/>
    <property type="project" value="TreeGrafter"/>
</dbReference>
<sequence>GKNVSELNLAEAALLAGLIQRPARTEPQTHPEVARDRRNVVIDKMLELGWIEASDAEQARASPITLADQTPLSDQARYPYFTEEVKRRLLDDPALGATATDRYDALFRGGLKIYTTIDPIMQETAEAAIADVMGGEEPSAGLVSIDPRTGHVLAIVGGKDFYDPEDPNAQFNLATQGRRQPGSAFKPFVLAAALESGIELDTIVRGGQRVSIDTPSGPWVVKNYNDSVFPDLSVLEATVFSVNVIYARLMDQVGPALVAEIAMSAGITQELLPYHSLALGAQEVSVLDMASAYTTFAASGNHVEPIFVTRIENSSGAVIYSPKPVVTQALPRSVADRVTQALTEVVRRGTGQQARIGRVTAGKTGTSQNNSDAWFVGYTPELVTAVWVGFPDGQIPLTAPRTPYTITGGTWPAQIWSRYASAALAGVPYGELATAQDDGMVTVEVDLSTGFLAGPYCPRSSVQRLRLPRDAAPTVVCPIHNPAGITAVGATATPDVVGFSLEDAALLLLDQGFDVRIEWVRIDNLATGTVFNMSPPAGSDAQIGTIVKLSVAGETPTDSVAAVLGFPLEEARARLFGFEVQVFLLAEENPSDAARRSGLVWKQAPASGTPGADVVTLWVNP</sequence>
<dbReference type="GO" id="GO:0008955">
    <property type="term" value="F:peptidoglycan glycosyltransferase activity"/>
    <property type="evidence" value="ECO:0007669"/>
    <property type="project" value="UniProtKB-EC"/>
</dbReference>
<dbReference type="EMBL" id="UOEK01000234">
    <property type="protein sequence ID" value="VAW02508.1"/>
    <property type="molecule type" value="Genomic_DNA"/>
</dbReference>
<gene>
    <name evidence="10" type="ORF">MNBD_ACTINO02-2965</name>
</gene>
<dbReference type="Gene3D" id="1.10.3810.10">
    <property type="entry name" value="Biosynthetic peptidoglycan transglycosylase-like"/>
    <property type="match status" value="1"/>
</dbReference>
<reference evidence="10" key="1">
    <citation type="submission" date="2018-06" db="EMBL/GenBank/DDBJ databases">
        <authorList>
            <person name="Zhirakovskaya E."/>
        </authorList>
    </citation>
    <scope>NUCLEOTIDE SEQUENCE</scope>
</reference>
<evidence type="ECO:0000256" key="3">
    <source>
        <dbReference type="ARBA" id="ARBA00022676"/>
    </source>
</evidence>
<evidence type="ECO:0000256" key="6">
    <source>
        <dbReference type="ARBA" id="ARBA00023268"/>
    </source>
</evidence>
<dbReference type="Pfam" id="PF00912">
    <property type="entry name" value="Transgly"/>
    <property type="match status" value="1"/>
</dbReference>
<organism evidence="10">
    <name type="scientific">hydrothermal vent metagenome</name>
    <dbReference type="NCBI Taxonomy" id="652676"/>
    <lineage>
        <taxon>unclassified sequences</taxon>
        <taxon>metagenomes</taxon>
        <taxon>ecological metagenomes</taxon>
    </lineage>
</organism>
<comment type="catalytic activity">
    <reaction evidence="8">
        <text>[GlcNAc-(1-&gt;4)-Mur2Ac(oyl-L-Ala-gamma-D-Glu-L-Lys-D-Ala-D-Ala)](n)-di-trans,octa-cis-undecaprenyl diphosphate + beta-D-GlcNAc-(1-&gt;4)-Mur2Ac(oyl-L-Ala-gamma-D-Glu-L-Lys-D-Ala-D-Ala)-di-trans,octa-cis-undecaprenyl diphosphate = [GlcNAc-(1-&gt;4)-Mur2Ac(oyl-L-Ala-gamma-D-Glu-L-Lys-D-Ala-D-Ala)](n+1)-di-trans,octa-cis-undecaprenyl diphosphate + di-trans,octa-cis-undecaprenyl diphosphate + H(+)</text>
        <dbReference type="Rhea" id="RHEA:23708"/>
        <dbReference type="Rhea" id="RHEA-COMP:9602"/>
        <dbReference type="Rhea" id="RHEA-COMP:9603"/>
        <dbReference type="ChEBI" id="CHEBI:15378"/>
        <dbReference type="ChEBI" id="CHEBI:58405"/>
        <dbReference type="ChEBI" id="CHEBI:60033"/>
        <dbReference type="ChEBI" id="CHEBI:78435"/>
        <dbReference type="EC" id="2.4.99.28"/>
    </reaction>
</comment>
<evidence type="ECO:0000256" key="8">
    <source>
        <dbReference type="ARBA" id="ARBA00049902"/>
    </source>
</evidence>
<dbReference type="SMART" id="SM00740">
    <property type="entry name" value="PASTA"/>
    <property type="match status" value="1"/>
</dbReference>
<keyword evidence="4 10" id="KW-0808">Transferase</keyword>
<dbReference type="InterPro" id="IPR050396">
    <property type="entry name" value="Glycosyltr_51/Transpeptidase"/>
</dbReference>
<evidence type="ECO:0000313" key="10">
    <source>
        <dbReference type="EMBL" id="VAW02508.1"/>
    </source>
</evidence>
<dbReference type="EC" id="2.4.99.28" evidence="7"/>
<dbReference type="InterPro" id="IPR001460">
    <property type="entry name" value="PCN-bd_Tpept"/>
</dbReference>
<dbReference type="InterPro" id="IPR036950">
    <property type="entry name" value="PBP_transglycosylase"/>
</dbReference>
<dbReference type="AlphaFoldDB" id="A0A3B0SBK0"/>
<evidence type="ECO:0000259" key="9">
    <source>
        <dbReference type="PROSITE" id="PS51178"/>
    </source>
</evidence>
<name>A0A3B0SBK0_9ZZZZ</name>